<reference evidence="1" key="1">
    <citation type="journal article" date="2015" name="PeerJ">
        <title>First genomic representation of candidate bacterial phylum KSB3 points to enhanced environmental sensing as a trigger of wastewater bulking.</title>
        <authorList>
            <person name="Sekiguchi Y."/>
            <person name="Ohashi A."/>
            <person name="Parks D.H."/>
            <person name="Yamauchi T."/>
            <person name="Tyson G.W."/>
            <person name="Hugenholtz P."/>
        </authorList>
    </citation>
    <scope>NUCLEOTIDE SEQUENCE [LARGE SCALE GENOMIC DNA]</scope>
</reference>
<dbReference type="Proteomes" id="UP000030661">
    <property type="component" value="Unassembled WGS sequence"/>
</dbReference>
<name>A0A081BV82_VECG1</name>
<evidence type="ECO:0000313" key="2">
    <source>
        <dbReference type="Proteomes" id="UP000030661"/>
    </source>
</evidence>
<keyword evidence="2" id="KW-1185">Reference proteome</keyword>
<proteinExistence type="predicted"/>
<evidence type="ECO:0000313" key="1">
    <source>
        <dbReference type="EMBL" id="GAK56237.1"/>
    </source>
</evidence>
<sequence>MKRPLRGSERIINILNAQRVLEPFGIVAHHQFELVTNIHQRIIDRGRGQHQHFHVRIGL</sequence>
<organism evidence="1">
    <name type="scientific">Vecturithrix granuli</name>
    <dbReference type="NCBI Taxonomy" id="1499967"/>
    <lineage>
        <taxon>Bacteria</taxon>
        <taxon>Candidatus Moduliflexota</taxon>
        <taxon>Candidatus Vecturitrichia</taxon>
        <taxon>Candidatus Vecturitrichales</taxon>
        <taxon>Candidatus Vecturitrichaceae</taxon>
        <taxon>Candidatus Vecturithrix</taxon>
    </lineage>
</organism>
<dbReference type="STRING" id="1499967.U27_03199"/>
<protein>
    <submittedName>
        <fullName evidence="1">Uncharacterized protein</fullName>
    </submittedName>
</protein>
<dbReference type="AlphaFoldDB" id="A0A081BV82"/>
<dbReference type="HOGENOM" id="CLU_2950896_0_0_0"/>
<dbReference type="EMBL" id="DF820464">
    <property type="protein sequence ID" value="GAK56237.1"/>
    <property type="molecule type" value="Genomic_DNA"/>
</dbReference>
<gene>
    <name evidence="1" type="ORF">U27_03199</name>
</gene>
<accession>A0A081BV82</accession>